<dbReference type="InterPro" id="IPR026895">
    <property type="entry name" value="EMC1"/>
</dbReference>
<feature type="transmembrane region" description="Helical" evidence="11">
    <location>
        <begin position="858"/>
        <end position="878"/>
    </location>
</feature>
<keyword evidence="8 11" id="KW-1133">Transmembrane helix</keyword>
<dbReference type="InterPro" id="IPR011678">
    <property type="entry name" value="EMC1_C"/>
</dbReference>
<evidence type="ECO:0000256" key="11">
    <source>
        <dbReference type="SAM" id="Phobius"/>
    </source>
</evidence>
<comment type="subcellular location">
    <subcellularLocation>
        <location evidence="1">Endoplasmic reticulum membrane</location>
        <topology evidence="1">Single-pass type I membrane protein</topology>
    </subcellularLocation>
</comment>
<evidence type="ECO:0000256" key="3">
    <source>
        <dbReference type="ARBA" id="ARBA00011276"/>
    </source>
</evidence>
<dbReference type="PANTHER" id="PTHR21573:SF0">
    <property type="entry name" value="ER MEMBRANE PROTEIN COMPLEX SUBUNIT 1"/>
    <property type="match status" value="1"/>
</dbReference>
<sequence length="888" mass="99033">MASLRSICIIPVFVILNLLFTSALYEDQVGKFDWKRTFVGKVKYSNISFKRLVVATEENVLACLTVKNGHILWRQLFENPKYQQIEALYVDDEIVTVSGAGNSWFVRSWDLNSGTLLSEWLLYSERTSHNKFIISKDTLIHAAPVPGSHLEVTKYSLHNGEVQGKATKVPAAWITNVANCLVTKHYFACISSNDNLGQLYYIDLASENKEISTRSIKSLIGEGPGTVQVVDFGGEIPALLLVRSNKGTVLYFDDEGKVMVKPFNLMSNAVGVLSDDKRLIFQLEATENTEKLIRVKVKDFIQGDDEYSVDLEYPLGLGAPVILASQCRAQACDLLLTTTDDALLLVRLPEGKVLWTREEALSNIVATEFFELPVSELDASIENEFKTSSNSILSLLVHRLSTQVKQVSSLVFGGQLLANSGLVRDEFGLHKIIVVATKVGKLFAIDTLTGSIAWSYRLPNVRPFDASGMFLFVQRTARYAPLPAQCLLLAQDAVTGKGVLFEFDPITGFSSRGIRKLDYKIAQAMLLPYEVDENIKAVAVLSTDYEVFIYPDSAKAAAYQHVNRLFMYVVDSTKGSLKGYNLHHSSKDALKVTQIWNMNASPAKLVAVKAKHPNERVHSQGRVLPDRSVYYKYVNPNLLAVATISEDPIHKHVLSIYLIDGVTGFILYSTSHKRAKAPVHLVHSENWLVYSYFSERFRRTEVVSVELYEGILQSNSSVFSSHAISTLPHVLTQSYILPAHPLNMAVTLTERGITNKFLLIALSGGVVIEIPWLLLQPRFEDIQCGPEESCIPYMPEIPLPAEAVINYNQTLGRVRGIDIAPARLESTCHVLVHGLDLFYTRVAPSKTFDLLKEDFDHLMIVLVLTGLVVASYITKHLASKKALKQLWK</sequence>
<proteinExistence type="inferred from homology"/>
<dbReference type="Gene3D" id="2.130.10.10">
    <property type="entry name" value="YVTN repeat-like/Quinoprotein amine dehydrogenase"/>
    <property type="match status" value="1"/>
</dbReference>
<evidence type="ECO:0000256" key="8">
    <source>
        <dbReference type="ARBA" id="ARBA00022989"/>
    </source>
</evidence>
<keyword evidence="7" id="KW-0256">Endoplasmic reticulum</keyword>
<evidence type="ECO:0000259" key="13">
    <source>
        <dbReference type="Pfam" id="PF25293"/>
    </source>
</evidence>
<dbReference type="Pfam" id="PF07774">
    <property type="entry name" value="EMC1_C"/>
    <property type="match status" value="1"/>
</dbReference>
<comment type="subunit">
    <text evidence="3">Component of the ER membrane protein complex (EMC).</text>
</comment>
<dbReference type="GO" id="GO:0034975">
    <property type="term" value="P:protein folding in endoplasmic reticulum"/>
    <property type="evidence" value="ECO:0007669"/>
    <property type="project" value="TreeGrafter"/>
</dbReference>
<dbReference type="SUPFAM" id="SSF50998">
    <property type="entry name" value="Quinoprotein alcohol dehydrogenase-like"/>
    <property type="match status" value="1"/>
</dbReference>
<gene>
    <name evidence="14" type="ORF">NQ315_006295</name>
</gene>
<evidence type="ECO:0000256" key="4">
    <source>
        <dbReference type="ARBA" id="ARBA00020824"/>
    </source>
</evidence>
<name>A0AAV8W1J4_9CUCU</name>
<evidence type="ECO:0000256" key="7">
    <source>
        <dbReference type="ARBA" id="ARBA00022824"/>
    </source>
</evidence>
<dbReference type="InterPro" id="IPR011047">
    <property type="entry name" value="Quinoprotein_ADH-like_sf"/>
</dbReference>
<comment type="caution">
    <text evidence="14">The sequence shown here is derived from an EMBL/GenBank/DDBJ whole genome shotgun (WGS) entry which is preliminary data.</text>
</comment>
<evidence type="ECO:0000259" key="12">
    <source>
        <dbReference type="Pfam" id="PF07774"/>
    </source>
</evidence>
<dbReference type="InterPro" id="IPR058545">
    <property type="entry name" value="Beta-prop_EMC1_1st"/>
</dbReference>
<dbReference type="InterPro" id="IPR015943">
    <property type="entry name" value="WD40/YVTN_repeat-like_dom_sf"/>
</dbReference>
<keyword evidence="9 11" id="KW-0472">Membrane</keyword>
<evidence type="ECO:0000313" key="15">
    <source>
        <dbReference type="Proteomes" id="UP001159042"/>
    </source>
</evidence>
<dbReference type="PANTHER" id="PTHR21573">
    <property type="entry name" value="ER MEMBRANE PROTEIN COMPLEX SUBUNIT 1"/>
    <property type="match status" value="1"/>
</dbReference>
<evidence type="ECO:0000256" key="10">
    <source>
        <dbReference type="ARBA" id="ARBA00023180"/>
    </source>
</evidence>
<evidence type="ECO:0000256" key="9">
    <source>
        <dbReference type="ARBA" id="ARBA00023136"/>
    </source>
</evidence>
<dbReference type="Proteomes" id="UP001159042">
    <property type="component" value="Unassembled WGS sequence"/>
</dbReference>
<evidence type="ECO:0000256" key="5">
    <source>
        <dbReference type="ARBA" id="ARBA00022692"/>
    </source>
</evidence>
<comment type="similarity">
    <text evidence="2">Belongs to the EMC1 family.</text>
</comment>
<evidence type="ECO:0000256" key="2">
    <source>
        <dbReference type="ARBA" id="ARBA00007904"/>
    </source>
</evidence>
<protein>
    <recommendedName>
        <fullName evidence="4">ER membrane protein complex subunit 1</fullName>
    </recommendedName>
</protein>
<keyword evidence="6" id="KW-0732">Signal</keyword>
<dbReference type="InterPro" id="IPR018391">
    <property type="entry name" value="PQQ_b-propeller_rpt"/>
</dbReference>
<organism evidence="14 15">
    <name type="scientific">Exocentrus adspersus</name>
    <dbReference type="NCBI Taxonomy" id="1586481"/>
    <lineage>
        <taxon>Eukaryota</taxon>
        <taxon>Metazoa</taxon>
        <taxon>Ecdysozoa</taxon>
        <taxon>Arthropoda</taxon>
        <taxon>Hexapoda</taxon>
        <taxon>Insecta</taxon>
        <taxon>Pterygota</taxon>
        <taxon>Neoptera</taxon>
        <taxon>Endopterygota</taxon>
        <taxon>Coleoptera</taxon>
        <taxon>Polyphaga</taxon>
        <taxon>Cucujiformia</taxon>
        <taxon>Chrysomeloidea</taxon>
        <taxon>Cerambycidae</taxon>
        <taxon>Lamiinae</taxon>
        <taxon>Acanthocinini</taxon>
        <taxon>Exocentrus</taxon>
    </lineage>
</organism>
<dbReference type="AlphaFoldDB" id="A0AAV8W1J4"/>
<dbReference type="Pfam" id="PF25293">
    <property type="entry name" value="Beta-prop_EMC1_N"/>
    <property type="match status" value="2"/>
</dbReference>
<evidence type="ECO:0000256" key="6">
    <source>
        <dbReference type="ARBA" id="ARBA00022729"/>
    </source>
</evidence>
<dbReference type="EMBL" id="JANEYG010000016">
    <property type="protein sequence ID" value="KAJ8919766.1"/>
    <property type="molecule type" value="Genomic_DNA"/>
</dbReference>
<evidence type="ECO:0000313" key="14">
    <source>
        <dbReference type="EMBL" id="KAJ8919766.1"/>
    </source>
</evidence>
<dbReference type="SMART" id="SM00564">
    <property type="entry name" value="PQQ"/>
    <property type="match status" value="2"/>
</dbReference>
<feature type="transmembrane region" description="Helical" evidence="11">
    <location>
        <begin position="7"/>
        <end position="25"/>
    </location>
</feature>
<keyword evidence="15" id="KW-1185">Reference proteome</keyword>
<feature type="domain" description="EMC1 first beta-propeller" evidence="13">
    <location>
        <begin position="23"/>
        <end position="137"/>
    </location>
</feature>
<keyword evidence="5 11" id="KW-0812">Transmembrane</keyword>
<reference evidence="14 15" key="1">
    <citation type="journal article" date="2023" name="Insect Mol. Biol.">
        <title>Genome sequencing provides insights into the evolution of gene families encoding plant cell wall-degrading enzymes in longhorned beetles.</title>
        <authorList>
            <person name="Shin N.R."/>
            <person name="Okamura Y."/>
            <person name="Kirsch R."/>
            <person name="Pauchet Y."/>
        </authorList>
    </citation>
    <scope>NUCLEOTIDE SEQUENCE [LARGE SCALE GENOMIC DNA]</scope>
    <source>
        <strain evidence="14">EAD_L_NR</strain>
    </source>
</reference>
<feature type="domain" description="ER membrane protein complex subunit 1 C-terminal" evidence="12">
    <location>
        <begin position="684"/>
        <end position="887"/>
    </location>
</feature>
<accession>A0AAV8W1J4</accession>
<keyword evidence="10" id="KW-0325">Glycoprotein</keyword>
<feature type="domain" description="EMC1 first beta-propeller" evidence="13">
    <location>
        <begin position="144"/>
        <end position="359"/>
    </location>
</feature>
<dbReference type="GO" id="GO:0072546">
    <property type="term" value="C:EMC complex"/>
    <property type="evidence" value="ECO:0007669"/>
    <property type="project" value="InterPro"/>
</dbReference>
<evidence type="ECO:0000256" key="1">
    <source>
        <dbReference type="ARBA" id="ARBA00004115"/>
    </source>
</evidence>